<dbReference type="Proteomes" id="UP001556040">
    <property type="component" value="Unassembled WGS sequence"/>
</dbReference>
<evidence type="ECO:0000313" key="2">
    <source>
        <dbReference type="Proteomes" id="UP001556040"/>
    </source>
</evidence>
<dbReference type="RefSeq" id="WP_367779854.1">
    <property type="nucleotide sequence ID" value="NZ_JBFMIA010000009.1"/>
</dbReference>
<sequence length="82" mass="9134">MSSSADATILSKLTLTTVITAKFRIKKPSNVHVMDERGTVGISRISFDKMIAPADIHRVRFDKSLAAFDIKMNVILTKNKKN</sequence>
<proteinExistence type="predicted"/>
<accession>A0ABV3Q4Z0</accession>
<keyword evidence="2" id="KW-1185">Reference proteome</keyword>
<gene>
    <name evidence="1" type="ORF">AB1471_11205</name>
</gene>
<name>A0ABV3Q4Z0_9BACL</name>
<evidence type="ECO:0000313" key="1">
    <source>
        <dbReference type="EMBL" id="MEW9502362.1"/>
    </source>
</evidence>
<protein>
    <submittedName>
        <fullName evidence="1">Uncharacterized protein</fullName>
    </submittedName>
</protein>
<dbReference type="EMBL" id="JBFMIA010000009">
    <property type="protein sequence ID" value="MEW9502362.1"/>
    <property type="molecule type" value="Genomic_DNA"/>
</dbReference>
<comment type="caution">
    <text evidence="1">The sequence shown here is derived from an EMBL/GenBank/DDBJ whole genome shotgun (WGS) entry which is preliminary data.</text>
</comment>
<reference evidence="1 2" key="1">
    <citation type="journal article" date="1979" name="Int. J. Syst. Evol. Microbiol.">
        <title>Bacillus globisporus subsp. marinus subsp. nov.</title>
        <authorList>
            <person name="Liu H."/>
        </authorList>
    </citation>
    <scope>NUCLEOTIDE SEQUENCE [LARGE SCALE GENOMIC DNA]</scope>
    <source>
        <strain evidence="1 2">DSM 1297</strain>
    </source>
</reference>
<organism evidence="1 2">
    <name type="scientific">Jeotgalibacillus marinus</name>
    <dbReference type="NCBI Taxonomy" id="86667"/>
    <lineage>
        <taxon>Bacteria</taxon>
        <taxon>Bacillati</taxon>
        <taxon>Bacillota</taxon>
        <taxon>Bacilli</taxon>
        <taxon>Bacillales</taxon>
        <taxon>Caryophanaceae</taxon>
        <taxon>Jeotgalibacillus</taxon>
    </lineage>
</organism>